<dbReference type="InterPro" id="IPR029058">
    <property type="entry name" value="AB_hydrolase_fold"/>
</dbReference>
<evidence type="ECO:0000259" key="1">
    <source>
        <dbReference type="Pfam" id="PF00135"/>
    </source>
</evidence>
<dbReference type="PROSITE" id="PS00941">
    <property type="entry name" value="CARBOXYLESTERASE_B_2"/>
    <property type="match status" value="1"/>
</dbReference>
<sequence>MHANAIKMVKRLALLVLLSQLLGCGDEFGVTASSASEVKQLTEGQVTGIDSPFDGAITVFRGLPYAEPPVGDLRWQAPQPPANWSGVRVADTFADSCHQPRHSSNFVWRREDFPVSEDCLYLNIWAPESAEKLPVMVWFHGGSHVSGQGHSLIFDGTTLAQHDVLVVTINYRLGPLGFLAHPWLSEEAASDSAVGTSGNYGLMDKIAALQWVKRNIEVLGGDPQNVTIFGQSAGSQSVCSLMTAPSAQGLFHKAIGQSAACVNQLTQADANGHERGQALVDALGASSIEDLRGAEPDALLVAMTKSNWESESRIVIDGRVLPRWPHEVFAAGEQSDIPLMLGFLADEGYELFEVESALTEAELQGFLEYVGGKRAAELKAEYDASSMTPGELKHAISTDLFMAYGMRQWASYHADAGQDTYLYFMDHVPPAFHIYMPDQPFLALEEGPRSGGAYHSGDLAYVFGTIDKVGYDWTDTDRMVSAQMMAYWTHFARTGSPNVPGQSDWPAFDTVDLHTRVINSAPTTVNGVRNTIMSIFASAE</sequence>
<dbReference type="Proteomes" id="UP001317963">
    <property type="component" value="Chromosome"/>
</dbReference>
<keyword evidence="3" id="KW-1185">Reference proteome</keyword>
<dbReference type="PANTHER" id="PTHR11559">
    <property type="entry name" value="CARBOXYLESTERASE"/>
    <property type="match status" value="1"/>
</dbReference>
<dbReference type="EMBL" id="CP036501">
    <property type="protein sequence ID" value="UZP75566.1"/>
    <property type="molecule type" value="Genomic_DNA"/>
</dbReference>
<proteinExistence type="predicted"/>
<dbReference type="SUPFAM" id="SSF53474">
    <property type="entry name" value="alpha/beta-Hydrolases"/>
    <property type="match status" value="1"/>
</dbReference>
<organism evidence="2 3">
    <name type="scientific">Candidatus Paraluminiphilus aquimaris</name>
    <dbReference type="NCBI Taxonomy" id="2518994"/>
    <lineage>
        <taxon>Bacteria</taxon>
        <taxon>Pseudomonadati</taxon>
        <taxon>Pseudomonadota</taxon>
        <taxon>Gammaproteobacteria</taxon>
        <taxon>Cellvibrionales</taxon>
        <taxon>Halieaceae</taxon>
        <taxon>Candidatus Paraluminiphilus</taxon>
    </lineage>
</organism>
<dbReference type="InterPro" id="IPR002018">
    <property type="entry name" value="CarbesteraseB"/>
</dbReference>
<name>A0ABY6QA75_9GAMM</name>
<gene>
    <name evidence="2" type="ORF">E0F26_05205</name>
</gene>
<protein>
    <submittedName>
        <fullName evidence="2">Carboxylesterase family protein</fullName>
    </submittedName>
</protein>
<evidence type="ECO:0000313" key="3">
    <source>
        <dbReference type="Proteomes" id="UP001317963"/>
    </source>
</evidence>
<accession>A0ABY6QA75</accession>
<dbReference type="InterPro" id="IPR019819">
    <property type="entry name" value="Carboxylesterase_B_CS"/>
</dbReference>
<feature type="domain" description="Carboxylesterase type B" evidence="1">
    <location>
        <begin position="39"/>
        <end position="520"/>
    </location>
</feature>
<dbReference type="Gene3D" id="3.40.50.1820">
    <property type="entry name" value="alpha/beta hydrolase"/>
    <property type="match status" value="1"/>
</dbReference>
<dbReference type="Pfam" id="PF00135">
    <property type="entry name" value="COesterase"/>
    <property type="match status" value="1"/>
</dbReference>
<evidence type="ECO:0000313" key="2">
    <source>
        <dbReference type="EMBL" id="UZP75566.1"/>
    </source>
</evidence>
<dbReference type="InterPro" id="IPR050309">
    <property type="entry name" value="Type-B_Carboxylest/Lipase"/>
</dbReference>
<reference evidence="2 3" key="1">
    <citation type="submission" date="2019-02" db="EMBL/GenBank/DDBJ databases">
        <title>Halieaceae_genomes.</title>
        <authorList>
            <person name="Li S.-H."/>
        </authorList>
    </citation>
    <scope>NUCLEOTIDE SEQUENCE [LARGE SCALE GENOMIC DNA]</scope>
    <source>
        <strain evidence="2 3">JH123</strain>
    </source>
</reference>